<dbReference type="InterPro" id="IPR016040">
    <property type="entry name" value="NAD(P)-bd_dom"/>
</dbReference>
<dbReference type="STRING" id="1423790.BN53_00685"/>
<keyword evidence="3" id="KW-1185">Reference proteome</keyword>
<dbReference type="RefSeq" id="WP_009559188.1">
    <property type="nucleotide sequence ID" value="NZ_AYZN01000007.1"/>
</dbReference>
<accession>I7LAF0</accession>
<dbReference type="InterPro" id="IPR036291">
    <property type="entry name" value="NAD(P)-bd_dom_sf"/>
</dbReference>
<dbReference type="eggNOG" id="COG0702">
    <property type="taxonomic scope" value="Bacteria"/>
</dbReference>
<name>I7LAF0_9LACO</name>
<dbReference type="AlphaFoldDB" id="I7LAF0"/>
<dbReference type="InterPro" id="IPR052718">
    <property type="entry name" value="NmrA-type_oxidoreductase"/>
</dbReference>
<sequence length="284" mass="30668">MIYAISAATGHFGQAAVKTLTKLVDPKDIVIIARNKEKAEKLYPDLTVRVASYDDAATMQAALKGVDRLLFISSQPGGEVSRADQHRNVVEAIKASRLSFVAYTSFPDAQNSVSALAADHALTEKLLAASGVKHAFLRNNWYLENETSFITASGETPAIYWAKGKAGWALEHEYAEAAAKVLIGDFDQEIFEFAGPARSYAELGEAVKAVDSSVQVVELSHKEYVEALKKSGLSHELATLYASFELPIDNGSLDEASDDLPKVLGHELTPLGDAIRAIRANSQS</sequence>
<evidence type="ECO:0000313" key="2">
    <source>
        <dbReference type="EMBL" id="CCI84636.1"/>
    </source>
</evidence>
<dbReference type="Pfam" id="PF13460">
    <property type="entry name" value="NAD_binding_10"/>
    <property type="match status" value="1"/>
</dbReference>
<dbReference type="PANTHER" id="PTHR47129:SF1">
    <property type="entry name" value="NMRA-LIKE DOMAIN-CONTAINING PROTEIN"/>
    <property type="match status" value="1"/>
</dbReference>
<gene>
    <name evidence="2" type="ORF">BN53_00685</name>
</gene>
<dbReference type="Gene3D" id="3.40.50.720">
    <property type="entry name" value="NAD(P)-binding Rossmann-like Domain"/>
    <property type="match status" value="1"/>
</dbReference>
<reference evidence="2 3" key="1">
    <citation type="submission" date="2012-06" db="EMBL/GenBank/DDBJ databases">
        <title>Draft Genome Sequence of Lactobacillus pasteurii CRBIP 24.76T.</title>
        <authorList>
            <person name="Cousin S."/>
            <person name="Bouchier C."/>
            <person name="Loux V."/>
            <person name="Ma L."/>
            <person name="Creno S."/>
            <person name="Bizet C."/>
            <person name="Clermont D."/>
        </authorList>
    </citation>
    <scope>NUCLEOTIDE SEQUENCE [LARGE SCALE GENOMIC DNA]</scope>
    <source>
        <strain evidence="3">CRBIP 24.76T</strain>
    </source>
</reference>
<dbReference type="PANTHER" id="PTHR47129">
    <property type="entry name" value="QUINONE OXIDOREDUCTASE 2"/>
    <property type="match status" value="1"/>
</dbReference>
<proteinExistence type="predicted"/>
<dbReference type="OrthoDB" id="152510at2"/>
<dbReference type="Proteomes" id="UP000009311">
    <property type="component" value="Unassembled WGS sequence"/>
</dbReference>
<organism evidence="2 3">
    <name type="scientific">Lactobacillus pasteurii DSM 23907 = CRBIP 24.76</name>
    <dbReference type="NCBI Taxonomy" id="1423790"/>
    <lineage>
        <taxon>Bacteria</taxon>
        <taxon>Bacillati</taxon>
        <taxon>Bacillota</taxon>
        <taxon>Bacilli</taxon>
        <taxon>Lactobacillales</taxon>
        <taxon>Lactobacillaceae</taxon>
        <taxon>Lactobacillus</taxon>
    </lineage>
</organism>
<dbReference type="Gene3D" id="3.90.25.10">
    <property type="entry name" value="UDP-galactose 4-epimerase, domain 1"/>
    <property type="match status" value="1"/>
</dbReference>
<protein>
    <submittedName>
        <fullName evidence="2">Nucleoside-diphosphate-sugar epimerase</fullName>
    </submittedName>
</protein>
<dbReference type="EMBL" id="CAKD01000008">
    <property type="protein sequence ID" value="CCI84636.1"/>
    <property type="molecule type" value="Genomic_DNA"/>
</dbReference>
<comment type="caution">
    <text evidence="2">The sequence shown here is derived from an EMBL/GenBank/DDBJ whole genome shotgun (WGS) entry which is preliminary data.</text>
</comment>
<evidence type="ECO:0000313" key="3">
    <source>
        <dbReference type="Proteomes" id="UP000009311"/>
    </source>
</evidence>
<dbReference type="PATRIC" id="fig|1423790.3.peg.1700"/>
<dbReference type="SUPFAM" id="SSF51735">
    <property type="entry name" value="NAD(P)-binding Rossmann-fold domains"/>
    <property type="match status" value="1"/>
</dbReference>
<evidence type="ECO:0000259" key="1">
    <source>
        <dbReference type="Pfam" id="PF13460"/>
    </source>
</evidence>
<feature type="domain" description="NAD(P)-binding" evidence="1">
    <location>
        <begin position="8"/>
        <end position="148"/>
    </location>
</feature>